<evidence type="ECO:0000313" key="1">
    <source>
        <dbReference type="EMBL" id="MBQ0934664.1"/>
    </source>
</evidence>
<evidence type="ECO:0000313" key="2">
    <source>
        <dbReference type="Proteomes" id="UP000672097"/>
    </source>
</evidence>
<proteinExistence type="predicted"/>
<dbReference type="Proteomes" id="UP000672097">
    <property type="component" value="Unassembled WGS sequence"/>
</dbReference>
<accession>A0ABS5DU90</accession>
<gene>
    <name evidence="1" type="ORF">KAK11_04910</name>
</gene>
<reference evidence="1 2" key="1">
    <citation type="submission" date="2021-04" db="EMBL/GenBank/DDBJ databases">
        <title>The genome sequence of type strain Ideonella paludis KCTC 32238.</title>
        <authorList>
            <person name="Liu Y."/>
        </authorList>
    </citation>
    <scope>NUCLEOTIDE SEQUENCE [LARGE SCALE GENOMIC DNA]</scope>
    <source>
        <strain evidence="1 2">KCTC 32238</strain>
    </source>
</reference>
<comment type="caution">
    <text evidence="1">The sequence shown here is derived from an EMBL/GenBank/DDBJ whole genome shotgun (WGS) entry which is preliminary data.</text>
</comment>
<organism evidence="1 2">
    <name type="scientific">Ideonella paludis</name>
    <dbReference type="NCBI Taxonomy" id="1233411"/>
    <lineage>
        <taxon>Bacteria</taxon>
        <taxon>Pseudomonadati</taxon>
        <taxon>Pseudomonadota</taxon>
        <taxon>Betaproteobacteria</taxon>
        <taxon>Burkholderiales</taxon>
        <taxon>Sphaerotilaceae</taxon>
        <taxon>Ideonella</taxon>
    </lineage>
</organism>
<keyword evidence="2" id="KW-1185">Reference proteome</keyword>
<protein>
    <submittedName>
        <fullName evidence="1">Uncharacterized protein</fullName>
    </submittedName>
</protein>
<name>A0ABS5DU90_9BURK</name>
<dbReference type="EMBL" id="JAGQDG010000002">
    <property type="protein sequence ID" value="MBQ0934664.1"/>
    <property type="molecule type" value="Genomic_DNA"/>
</dbReference>
<dbReference type="RefSeq" id="WP_210806857.1">
    <property type="nucleotide sequence ID" value="NZ_JAGQDG010000002.1"/>
</dbReference>
<sequence length="97" mass="10434">MQTTQPLKFVRKPANLDDVRGEKGDSRPALVIETRQITAAEYDAIGRSLLATRPWLAGKGGIEGGAARCVALEAPDRATMYINPEGSDYARYVALAA</sequence>